<dbReference type="Proteomes" id="UP000247233">
    <property type="component" value="Unassembled WGS sequence"/>
</dbReference>
<evidence type="ECO:0000313" key="2">
    <source>
        <dbReference type="Proteomes" id="UP000247233"/>
    </source>
</evidence>
<proteinExistence type="predicted"/>
<accession>A0A317V7Z0</accession>
<dbReference type="VEuPathDB" id="FungiDB:BO70DRAFT_365908"/>
<dbReference type="RefSeq" id="XP_025395453.1">
    <property type="nucleotide sequence ID" value="XM_025544195.1"/>
</dbReference>
<dbReference type="OrthoDB" id="4508900at2759"/>
<gene>
    <name evidence="1" type="ORF">BO70DRAFT_365908</name>
</gene>
<comment type="caution">
    <text evidence="1">The sequence shown here is derived from an EMBL/GenBank/DDBJ whole genome shotgun (WGS) entry which is preliminary data.</text>
</comment>
<dbReference type="AlphaFoldDB" id="A0A317V7Z0"/>
<sequence>MAGTSPSRPLAEKSPLSGKLNQVFRFAAQRGAAEKTEPPQARTSVYEQTARDAYDASFDVLMIIIGNAIFLAFFDFQYGTHFSWEMGDIMEDLVYVLLDSIELAKKTSAEANGFRDAHLRMMADSTLSIADREAWINSQMQMAVSQAESARVITQRHRAILTEFLDLWFRVFHVVEQRVAQVTDTASPDALLKELEALCGMSAMDAIGALLKPVEGVCMIERSAVPEKSAYYSVRQTPQAFDAVFVDISDKIEIMDRVWAITRFEAIKIQSYLDAALALTFHPPLMNTSLQNAADSYAEIAAYLIPYAREIQALIHDIWGEDFEF</sequence>
<evidence type="ECO:0000313" key="1">
    <source>
        <dbReference type="EMBL" id="PWY69097.1"/>
    </source>
</evidence>
<dbReference type="EMBL" id="MSFL01000034">
    <property type="protein sequence ID" value="PWY69097.1"/>
    <property type="molecule type" value="Genomic_DNA"/>
</dbReference>
<reference evidence="1 2" key="1">
    <citation type="submission" date="2016-12" db="EMBL/GenBank/DDBJ databases">
        <title>The genomes of Aspergillus section Nigri reveals drivers in fungal speciation.</title>
        <authorList>
            <consortium name="DOE Joint Genome Institute"/>
            <person name="Vesth T.C."/>
            <person name="Nybo J."/>
            <person name="Theobald S."/>
            <person name="Brandl J."/>
            <person name="Frisvad J.C."/>
            <person name="Nielsen K.F."/>
            <person name="Lyhne E.K."/>
            <person name="Kogle M.E."/>
            <person name="Kuo A."/>
            <person name="Riley R."/>
            <person name="Clum A."/>
            <person name="Nolan M."/>
            <person name="Lipzen A."/>
            <person name="Salamov A."/>
            <person name="Henrissat B."/>
            <person name="Wiebenga A."/>
            <person name="De Vries R.P."/>
            <person name="Grigoriev I.V."/>
            <person name="Mortensen U.H."/>
            <person name="Andersen M.R."/>
            <person name="Baker S.E."/>
        </authorList>
    </citation>
    <scope>NUCLEOTIDE SEQUENCE [LARGE SCALE GENOMIC DNA]</scope>
    <source>
        <strain evidence="1 2">CBS 117.55</strain>
    </source>
</reference>
<name>A0A317V7Z0_9EURO</name>
<keyword evidence="2" id="KW-1185">Reference proteome</keyword>
<protein>
    <submittedName>
        <fullName evidence="1">Uncharacterized protein</fullName>
    </submittedName>
</protein>
<dbReference type="GeneID" id="37066432"/>
<organism evidence="1 2">
    <name type="scientific">Aspergillus heteromorphus CBS 117.55</name>
    <dbReference type="NCBI Taxonomy" id="1448321"/>
    <lineage>
        <taxon>Eukaryota</taxon>
        <taxon>Fungi</taxon>
        <taxon>Dikarya</taxon>
        <taxon>Ascomycota</taxon>
        <taxon>Pezizomycotina</taxon>
        <taxon>Eurotiomycetes</taxon>
        <taxon>Eurotiomycetidae</taxon>
        <taxon>Eurotiales</taxon>
        <taxon>Aspergillaceae</taxon>
        <taxon>Aspergillus</taxon>
        <taxon>Aspergillus subgen. Circumdati</taxon>
    </lineage>
</organism>